<evidence type="ECO:0008006" key="3">
    <source>
        <dbReference type="Google" id="ProtNLM"/>
    </source>
</evidence>
<sequence length="206" mass="23330">MKRICTVFVLITLLTGCATTNGRKSKLDMHGMIYDWDNRPVGNYLIRLDNGAEALSDISGRFALSNIKRGTYAITGSGTGYERFSDTVDITDSRQILYIRIATIGQLLDAVHTEIRELKTQDAERHIATLLQTDPGNTDALYYQAIIHYRNRRFRESVNLLETIEQSGDTDPAVYRLIADCWKNIGNREKESVYERIAETTGGDSW</sequence>
<dbReference type="STRING" id="906968.Trebr_1322"/>
<dbReference type="eggNOG" id="ENOG5032MAB">
    <property type="taxonomic scope" value="Bacteria"/>
</dbReference>
<evidence type="ECO:0000313" key="2">
    <source>
        <dbReference type="Proteomes" id="UP000006546"/>
    </source>
</evidence>
<dbReference type="OrthoDB" id="360321at2"/>
<dbReference type="InterPro" id="IPR011990">
    <property type="entry name" value="TPR-like_helical_dom_sf"/>
</dbReference>
<dbReference type="SUPFAM" id="SSF49452">
    <property type="entry name" value="Starch-binding domain-like"/>
    <property type="match status" value="1"/>
</dbReference>
<organism evidence="1 2">
    <name type="scientific">Treponema brennaborense (strain DSM 12168 / CIP 105900 / DD5/3)</name>
    <dbReference type="NCBI Taxonomy" id="906968"/>
    <lineage>
        <taxon>Bacteria</taxon>
        <taxon>Pseudomonadati</taxon>
        <taxon>Spirochaetota</taxon>
        <taxon>Spirochaetia</taxon>
        <taxon>Spirochaetales</taxon>
        <taxon>Treponemataceae</taxon>
        <taxon>Treponema</taxon>
    </lineage>
</organism>
<dbReference type="KEGG" id="tbe:Trebr_1322"/>
<dbReference type="HOGENOM" id="CLU_1250189_0_0_12"/>
<dbReference type="Proteomes" id="UP000006546">
    <property type="component" value="Chromosome"/>
</dbReference>
<dbReference type="Gene3D" id="1.25.40.10">
    <property type="entry name" value="Tetratricopeptide repeat domain"/>
    <property type="match status" value="1"/>
</dbReference>
<dbReference type="SUPFAM" id="SSF48452">
    <property type="entry name" value="TPR-like"/>
    <property type="match status" value="1"/>
</dbReference>
<dbReference type="EMBL" id="CP002696">
    <property type="protein sequence ID" value="AEE16749.1"/>
    <property type="molecule type" value="Genomic_DNA"/>
</dbReference>
<proteinExistence type="predicted"/>
<protein>
    <recommendedName>
        <fullName evidence="3">Lipoprotein</fullName>
    </recommendedName>
</protein>
<dbReference type="AlphaFoldDB" id="F4LMK2"/>
<keyword evidence="2" id="KW-1185">Reference proteome</keyword>
<gene>
    <name evidence="1" type="ordered locus">Trebr_1322</name>
</gene>
<dbReference type="GO" id="GO:0030246">
    <property type="term" value="F:carbohydrate binding"/>
    <property type="evidence" value="ECO:0007669"/>
    <property type="project" value="InterPro"/>
</dbReference>
<evidence type="ECO:0000313" key="1">
    <source>
        <dbReference type="EMBL" id="AEE16749.1"/>
    </source>
</evidence>
<dbReference type="Pfam" id="PF14559">
    <property type="entry name" value="TPR_19"/>
    <property type="match status" value="1"/>
</dbReference>
<reference evidence="2" key="1">
    <citation type="submission" date="2011-04" db="EMBL/GenBank/DDBJ databases">
        <title>The complete genome of Treponema brennaborense DSM 12168.</title>
        <authorList>
            <person name="Lucas S."/>
            <person name="Han J."/>
            <person name="Lapidus A."/>
            <person name="Bruce D."/>
            <person name="Goodwin L."/>
            <person name="Pitluck S."/>
            <person name="Peters L."/>
            <person name="Kyrpides N."/>
            <person name="Mavromatis K."/>
            <person name="Ivanova N."/>
            <person name="Mikhailova N."/>
            <person name="Pagani I."/>
            <person name="Teshima H."/>
            <person name="Detter J.C."/>
            <person name="Tapia R."/>
            <person name="Han C."/>
            <person name="Land M."/>
            <person name="Hauser L."/>
            <person name="Markowitz V."/>
            <person name="Cheng J.-F."/>
            <person name="Hugenholtz P."/>
            <person name="Woyke T."/>
            <person name="Wu D."/>
            <person name="Gronow S."/>
            <person name="Wellnitz S."/>
            <person name="Brambilla E."/>
            <person name="Klenk H.-P."/>
            <person name="Eisen J.A."/>
        </authorList>
    </citation>
    <scope>NUCLEOTIDE SEQUENCE [LARGE SCALE GENOMIC DNA]</scope>
    <source>
        <strain evidence="2">DSM 12168 / CIP 105900 / DD5/3</strain>
    </source>
</reference>
<dbReference type="PROSITE" id="PS51257">
    <property type="entry name" value="PROKAR_LIPOPROTEIN"/>
    <property type="match status" value="1"/>
</dbReference>
<dbReference type="Gene3D" id="2.60.40.1120">
    <property type="entry name" value="Carboxypeptidase-like, regulatory domain"/>
    <property type="match status" value="1"/>
</dbReference>
<name>F4LMK2_TREBD</name>
<dbReference type="InterPro" id="IPR013784">
    <property type="entry name" value="Carb-bd-like_fold"/>
</dbReference>
<dbReference type="RefSeq" id="WP_013758456.1">
    <property type="nucleotide sequence ID" value="NC_015500.1"/>
</dbReference>
<accession>F4LMK2</accession>